<comment type="caution">
    <text evidence="2">The sequence shown here is derived from an EMBL/GenBank/DDBJ whole genome shotgun (WGS) entry which is preliminary data.</text>
</comment>
<gene>
    <name evidence="2" type="ORF">OU798_22875</name>
</gene>
<dbReference type="InterPro" id="IPR011990">
    <property type="entry name" value="TPR-like_helical_dom_sf"/>
</dbReference>
<proteinExistence type="predicted"/>
<sequence length="567" mass="63824">MKLLKATYKLLFVLLVVSFASCNDYLTELNENPNGVNPEDVNPNLMLPKIISQTGTEYLKESFNSSTAGVMQYVQLSGWGNSLNKYTWNGTEAWDKQYGILRNAKHLYNRAGDEDMEFHQAVATVIRVFNFGYITDSWGDAPYSAAVNSQEGGQEDLFPAFDSQEEIYRGIIEELKTANTLLSKTTGEYVGMDGNADFIYGGDPEKWRKMANSLMLRYYMRVSEKLPDYAKEGIEEIISNPNQYPIFTSSDDDATMSFIGSSTDDSWPSNTTYDVSQDEYTRIQLCAGFRDVLVDYNDPRIAVWFNEVKVPIKLSDKYDEADVIVDGIRYVHVDSLEALNYVVYNRDTWVDDINAEKTLIDTMNYAGMPIASSTGDGSGWNLNPDKVQGGPNVHNSALDDKYKAASGDMLRARLISYSEVCFILAEAAQKGWNVGSQQTWYEEGIRASFEVWGVSADYDTYIVGEGVAYDGTQEQIMTQKWIANWTAAHESWCDWKRTGYPVLTVGPKGLRDAMPLRKKYPADEIARNNANYAVAREGLVETSFTATDGKDSAWSKFWLLQGTNKPY</sequence>
<dbReference type="SUPFAM" id="SSF48452">
    <property type="entry name" value="TPR-like"/>
    <property type="match status" value="1"/>
</dbReference>
<dbReference type="PROSITE" id="PS51257">
    <property type="entry name" value="PROKAR_LIPOPROTEIN"/>
    <property type="match status" value="1"/>
</dbReference>
<dbReference type="Pfam" id="PF12771">
    <property type="entry name" value="SusD-like_2"/>
    <property type="match status" value="2"/>
</dbReference>
<reference evidence="2" key="1">
    <citation type="submission" date="2022-11" db="EMBL/GenBank/DDBJ databases">
        <title>Marilongibacter aestuarii gen. nov., sp. nov., isolated from tidal flat sediment.</title>
        <authorList>
            <person name="Jiayan W."/>
        </authorList>
    </citation>
    <scope>NUCLEOTIDE SEQUENCE</scope>
    <source>
        <strain evidence="2">Z1-6</strain>
    </source>
</reference>
<keyword evidence="3" id="KW-1185">Reference proteome</keyword>
<dbReference type="AlphaFoldDB" id="A0A9X3J947"/>
<evidence type="ECO:0000313" key="3">
    <source>
        <dbReference type="Proteomes" id="UP001145087"/>
    </source>
</evidence>
<organism evidence="2 3">
    <name type="scientific">Draconibacterium aestuarii</name>
    <dbReference type="NCBI Taxonomy" id="2998507"/>
    <lineage>
        <taxon>Bacteria</taxon>
        <taxon>Pseudomonadati</taxon>
        <taxon>Bacteroidota</taxon>
        <taxon>Bacteroidia</taxon>
        <taxon>Marinilabiliales</taxon>
        <taxon>Prolixibacteraceae</taxon>
        <taxon>Draconibacterium</taxon>
    </lineage>
</organism>
<evidence type="ECO:0000256" key="1">
    <source>
        <dbReference type="SAM" id="SignalP"/>
    </source>
</evidence>
<feature type="signal peptide" evidence="1">
    <location>
        <begin position="1"/>
        <end position="22"/>
    </location>
</feature>
<keyword evidence="1" id="KW-0732">Signal</keyword>
<dbReference type="RefSeq" id="WP_343335536.1">
    <property type="nucleotide sequence ID" value="NZ_JAPOHD010000067.1"/>
</dbReference>
<evidence type="ECO:0000313" key="2">
    <source>
        <dbReference type="EMBL" id="MCY1723211.1"/>
    </source>
</evidence>
<name>A0A9X3J947_9BACT</name>
<dbReference type="Gene3D" id="1.25.40.390">
    <property type="match status" value="2"/>
</dbReference>
<dbReference type="InterPro" id="IPR041662">
    <property type="entry name" value="SusD-like_2"/>
</dbReference>
<keyword evidence="2" id="KW-0449">Lipoprotein</keyword>
<dbReference type="EMBL" id="JAPOHD010000067">
    <property type="protein sequence ID" value="MCY1723211.1"/>
    <property type="molecule type" value="Genomic_DNA"/>
</dbReference>
<dbReference type="Proteomes" id="UP001145087">
    <property type="component" value="Unassembled WGS sequence"/>
</dbReference>
<feature type="chain" id="PRO_5040857836" evidence="1">
    <location>
        <begin position="23"/>
        <end position="567"/>
    </location>
</feature>
<protein>
    <submittedName>
        <fullName evidence="2">SusD/RagB family nutrient-binding outer membrane lipoprotein</fullName>
    </submittedName>
</protein>
<accession>A0A9X3J947</accession>